<dbReference type="EMBL" id="LXEY01000022">
    <property type="protein sequence ID" value="OAV59552.1"/>
    <property type="molecule type" value="Genomic_DNA"/>
</dbReference>
<sequence>MTRPNPIKARRYHWLAKRQETPGIAIIGEHGILAHMTMSEALKIAHEIADILQAEKSRRKASSST</sequence>
<dbReference type="Proteomes" id="UP000078292">
    <property type="component" value="Unassembled WGS sequence"/>
</dbReference>
<keyword evidence="2" id="KW-1185">Reference proteome</keyword>
<name>A0A1B7LWX3_9MICC</name>
<proteinExistence type="predicted"/>
<comment type="caution">
    <text evidence="1">The sequence shown here is derived from an EMBL/GenBank/DDBJ whole genome shotgun (WGS) entry which is preliminary data.</text>
</comment>
<dbReference type="AlphaFoldDB" id="A0A1B7LWX3"/>
<protein>
    <submittedName>
        <fullName evidence="1">Uncharacterized protein</fullName>
    </submittedName>
</protein>
<organism evidence="1 2">
    <name type="scientific">Enteractinococcus helveticum</name>
    <dbReference type="NCBI Taxonomy" id="1837282"/>
    <lineage>
        <taxon>Bacteria</taxon>
        <taxon>Bacillati</taxon>
        <taxon>Actinomycetota</taxon>
        <taxon>Actinomycetes</taxon>
        <taxon>Micrococcales</taxon>
        <taxon>Micrococcaceae</taxon>
    </lineage>
</organism>
<dbReference type="STRING" id="1837282.A6F49_17120"/>
<reference evidence="1 2" key="1">
    <citation type="submission" date="2016-04" db="EMBL/GenBank/DDBJ databases">
        <title>First whole genome shotgun sequence of the bacterium Enteractinococcus sp. strain UASWS1574.</title>
        <authorList>
            <person name="Crovadore J."/>
            <person name="Chablais R."/>
            <person name="Lefort F."/>
        </authorList>
    </citation>
    <scope>NUCLEOTIDE SEQUENCE [LARGE SCALE GENOMIC DNA]</scope>
    <source>
        <strain evidence="1 2">UASWS1574</strain>
    </source>
</reference>
<gene>
    <name evidence="1" type="ORF">A6F49_17120</name>
</gene>
<evidence type="ECO:0000313" key="2">
    <source>
        <dbReference type="Proteomes" id="UP000078292"/>
    </source>
</evidence>
<evidence type="ECO:0000313" key="1">
    <source>
        <dbReference type="EMBL" id="OAV59552.1"/>
    </source>
</evidence>
<dbReference type="RefSeq" id="WP_043058529.1">
    <property type="nucleotide sequence ID" value="NZ_LXEY01000022.1"/>
</dbReference>
<accession>A0A1B7LWX3</accession>